<dbReference type="RefSeq" id="WP_093024620.1">
    <property type="nucleotide sequence ID" value="NZ_FPBK01000004.1"/>
</dbReference>
<dbReference type="Gene3D" id="2.60.40.10">
    <property type="entry name" value="Immunoglobulins"/>
    <property type="match status" value="1"/>
</dbReference>
<evidence type="ECO:0000259" key="1">
    <source>
        <dbReference type="Pfam" id="PF00149"/>
    </source>
</evidence>
<organism evidence="4 5">
    <name type="scientific">Pustulibacterium marinum</name>
    <dbReference type="NCBI Taxonomy" id="1224947"/>
    <lineage>
        <taxon>Bacteria</taxon>
        <taxon>Pseudomonadati</taxon>
        <taxon>Bacteroidota</taxon>
        <taxon>Flavobacteriia</taxon>
        <taxon>Flavobacteriales</taxon>
        <taxon>Flavobacteriaceae</taxon>
        <taxon>Pustulibacterium</taxon>
    </lineage>
</organism>
<dbReference type="EMBL" id="FPBK01000004">
    <property type="protein sequence ID" value="SFU46939.1"/>
    <property type="molecule type" value="Genomic_DNA"/>
</dbReference>
<feature type="domain" description="Calcineurin-like phosphoesterase C-terminal" evidence="2">
    <location>
        <begin position="346"/>
        <end position="511"/>
    </location>
</feature>
<dbReference type="STRING" id="1224947.SAMN05216480_104158"/>
<dbReference type="InterPro" id="IPR032285">
    <property type="entry name" value="Metallophos_N"/>
</dbReference>
<dbReference type="InterPro" id="IPR004843">
    <property type="entry name" value="Calcineurin-like_PHP"/>
</dbReference>
<dbReference type="SUPFAM" id="SSF56300">
    <property type="entry name" value="Metallo-dependent phosphatases"/>
    <property type="match status" value="1"/>
</dbReference>
<accession>A0A1I7GEQ4</accession>
<feature type="domain" description="Calcineurin-like phosphoesterase" evidence="1">
    <location>
        <begin position="135"/>
        <end position="326"/>
    </location>
</feature>
<dbReference type="PANTHER" id="PTHR43143">
    <property type="entry name" value="METALLOPHOSPHOESTERASE, CALCINEURIN SUPERFAMILY"/>
    <property type="match status" value="1"/>
</dbReference>
<dbReference type="Proteomes" id="UP000199138">
    <property type="component" value="Unassembled WGS sequence"/>
</dbReference>
<dbReference type="Pfam" id="PF16370">
    <property type="entry name" value="MetallophosC"/>
    <property type="match status" value="1"/>
</dbReference>
<evidence type="ECO:0000259" key="2">
    <source>
        <dbReference type="Pfam" id="PF16370"/>
    </source>
</evidence>
<dbReference type="Pfam" id="PF16371">
    <property type="entry name" value="MetallophosN"/>
    <property type="match status" value="1"/>
</dbReference>
<dbReference type="Pfam" id="PF00149">
    <property type="entry name" value="Metallophos"/>
    <property type="match status" value="1"/>
</dbReference>
<dbReference type="InterPro" id="IPR013783">
    <property type="entry name" value="Ig-like_fold"/>
</dbReference>
<dbReference type="PANTHER" id="PTHR43143:SF6">
    <property type="entry name" value="BLL3016 PROTEIN"/>
    <property type="match status" value="1"/>
</dbReference>
<gene>
    <name evidence="4" type="ORF">SAMN05216480_104158</name>
</gene>
<dbReference type="GO" id="GO:0016787">
    <property type="term" value="F:hydrolase activity"/>
    <property type="evidence" value="ECO:0007669"/>
    <property type="project" value="InterPro"/>
</dbReference>
<dbReference type="InterPro" id="IPR051918">
    <property type="entry name" value="STPP_CPPED1"/>
</dbReference>
<dbReference type="InterPro" id="IPR029052">
    <property type="entry name" value="Metallo-depent_PP-like"/>
</dbReference>
<name>A0A1I7GEQ4_9FLAO</name>
<reference evidence="5" key="1">
    <citation type="submission" date="2016-10" db="EMBL/GenBank/DDBJ databases">
        <authorList>
            <person name="Varghese N."/>
            <person name="Submissions S."/>
        </authorList>
    </citation>
    <scope>NUCLEOTIDE SEQUENCE [LARGE SCALE GENOMIC DNA]</scope>
    <source>
        <strain evidence="5">CGMCC 1.12333</strain>
    </source>
</reference>
<protein>
    <submittedName>
        <fullName evidence="4">3',5'-cyclic AMP phosphodiesterase CpdA</fullName>
    </submittedName>
</protein>
<keyword evidence="5" id="KW-1185">Reference proteome</keyword>
<evidence type="ECO:0000259" key="3">
    <source>
        <dbReference type="Pfam" id="PF16371"/>
    </source>
</evidence>
<dbReference type="InterPro" id="IPR032288">
    <property type="entry name" value="Metallophos_C"/>
</dbReference>
<sequence length="525" mass="58955">MKKQLIAACCCVGVLMGFSQQTVKGTVYCDTNHNGKQDRKEAGIAKVSVTNGTQVVQTDVHGNFELAASSDMIVSVIKPSNYAFPLDTYNLPKYYYIHKPEGSSATKFQGVQPTGKLPKKLSFGLYPSEEKEDFSILVFGDPQPYNQEQLNFFEEGVVKEVAATKEAVLGISLGDLVGNDLSLFEPYKKVMTAIGIPWHNVIGNHDLNFDVAQDYLSDESYEAHFGPANNAFNYGKVHFIVLDDILYPDPRGGKHYWGGFREDQLQFIANDLQFVPKDHLIVLAFHIPLSEPEIGNDTFRDTDRNELFQLLKDYPYTLSLSAHTHIQKQDEFDAQTGWQQKRMHHEYNAGTTSGDWYSGKLNAEGIPEATMRDGTPKGYSFIDFKGTTYSIRYKVAGKPASYQMEVYAPKVVAKAKRTKSPLYVNFFMGSANDVVTYRTDNGEWKKMKYVNEPDPSYVSQLIHWDEAETLPKGKRGSNAIDCTHLWTGSIEANLSEGIHTIEIKAIDRFGAAHSAQTTYRIESEN</sequence>
<dbReference type="Gene3D" id="3.60.21.10">
    <property type="match status" value="1"/>
</dbReference>
<feature type="domain" description="Calcineurin-like phosphoesterase N-terminal" evidence="3">
    <location>
        <begin position="37"/>
        <end position="109"/>
    </location>
</feature>
<dbReference type="AlphaFoldDB" id="A0A1I7GEQ4"/>
<evidence type="ECO:0000313" key="5">
    <source>
        <dbReference type="Proteomes" id="UP000199138"/>
    </source>
</evidence>
<proteinExistence type="predicted"/>
<evidence type="ECO:0000313" key="4">
    <source>
        <dbReference type="EMBL" id="SFU46939.1"/>
    </source>
</evidence>
<dbReference type="OrthoDB" id="1776264at2"/>